<dbReference type="GeneID" id="4589791"/>
<dbReference type="STRING" id="331117.A1D5K9"/>
<accession>A1D5K9</accession>
<organism evidence="2 3">
    <name type="scientific">Neosartorya fischeri (strain ATCC 1020 / DSM 3700 / CBS 544.65 / FGSC A1164 / JCM 1740 / NRRL 181 / WB 181)</name>
    <name type="common">Aspergillus fischerianus</name>
    <dbReference type="NCBI Taxonomy" id="331117"/>
    <lineage>
        <taxon>Eukaryota</taxon>
        <taxon>Fungi</taxon>
        <taxon>Dikarya</taxon>
        <taxon>Ascomycota</taxon>
        <taxon>Pezizomycotina</taxon>
        <taxon>Eurotiomycetes</taxon>
        <taxon>Eurotiomycetidae</taxon>
        <taxon>Eurotiales</taxon>
        <taxon>Aspergillaceae</taxon>
        <taxon>Aspergillus</taxon>
        <taxon>Aspergillus subgen. Fumigati</taxon>
    </lineage>
</organism>
<evidence type="ECO:0000256" key="1">
    <source>
        <dbReference type="SAM" id="MobiDB-lite"/>
    </source>
</evidence>
<dbReference type="OrthoDB" id="124329at2759"/>
<evidence type="ECO:0000313" key="3">
    <source>
        <dbReference type="Proteomes" id="UP000006702"/>
    </source>
</evidence>
<dbReference type="AlphaFoldDB" id="A1D5K9"/>
<dbReference type="KEGG" id="nfi:NFIA_061640"/>
<evidence type="ECO:0000313" key="2">
    <source>
        <dbReference type="EMBL" id="EAW21003.1"/>
    </source>
</evidence>
<keyword evidence="3" id="KW-1185">Reference proteome</keyword>
<protein>
    <submittedName>
        <fullName evidence="2">Uncharacterized protein</fullName>
    </submittedName>
</protein>
<feature type="region of interest" description="Disordered" evidence="1">
    <location>
        <begin position="1"/>
        <end position="50"/>
    </location>
</feature>
<proteinExistence type="predicted"/>
<dbReference type="VEuPathDB" id="FungiDB:NFIA_061640"/>
<reference evidence="3" key="1">
    <citation type="journal article" date="2008" name="PLoS Genet.">
        <title>Genomic islands in the pathogenic filamentous fungus Aspergillus fumigatus.</title>
        <authorList>
            <person name="Fedorova N.D."/>
            <person name="Khaldi N."/>
            <person name="Joardar V.S."/>
            <person name="Maiti R."/>
            <person name="Amedeo P."/>
            <person name="Anderson M.J."/>
            <person name="Crabtree J."/>
            <person name="Silva J.C."/>
            <person name="Badger J.H."/>
            <person name="Albarraq A."/>
            <person name="Angiuoli S."/>
            <person name="Bussey H."/>
            <person name="Bowyer P."/>
            <person name="Cotty P.J."/>
            <person name="Dyer P.S."/>
            <person name="Egan A."/>
            <person name="Galens K."/>
            <person name="Fraser-Liggett C.M."/>
            <person name="Haas B.J."/>
            <person name="Inman J.M."/>
            <person name="Kent R."/>
            <person name="Lemieux S."/>
            <person name="Malavazi I."/>
            <person name="Orvis J."/>
            <person name="Roemer T."/>
            <person name="Ronning C.M."/>
            <person name="Sundaram J.P."/>
            <person name="Sutton G."/>
            <person name="Turner G."/>
            <person name="Venter J.C."/>
            <person name="White O.R."/>
            <person name="Whitty B.R."/>
            <person name="Youngman P."/>
            <person name="Wolfe K.H."/>
            <person name="Goldman G.H."/>
            <person name="Wortman J.R."/>
            <person name="Jiang B."/>
            <person name="Denning D.W."/>
            <person name="Nierman W.C."/>
        </authorList>
    </citation>
    <scope>NUCLEOTIDE SEQUENCE [LARGE SCALE GENOMIC DNA]</scope>
    <source>
        <strain evidence="3">ATCC 1020 / DSM 3700 / CBS 544.65 / FGSC A1164 / JCM 1740 / NRRL 181 / WB 181</strain>
    </source>
</reference>
<gene>
    <name evidence="2" type="ORF">NFIA_061640</name>
</gene>
<name>A1D5K9_NEOFI</name>
<dbReference type="RefSeq" id="XP_001262900.1">
    <property type="nucleotide sequence ID" value="XM_001262899.1"/>
</dbReference>
<dbReference type="EMBL" id="DS027690">
    <property type="protein sequence ID" value="EAW21003.1"/>
    <property type="molecule type" value="Genomic_DNA"/>
</dbReference>
<dbReference type="Proteomes" id="UP000006702">
    <property type="component" value="Unassembled WGS sequence"/>
</dbReference>
<dbReference type="HOGENOM" id="CLU_2062101_0_0_1"/>
<sequence length="119" mass="13106">MDTGRRSVTDPASTGLRAKANHICPDSSLPPNLKAHATADNMSSEERIGQAEPERWVPCHHRHAHGKPVYVDSVILQTLQDSPGWAQEGALLNYAPNSFDHVNQTFKDSTACWYATLLV</sequence>